<comment type="caution">
    <text evidence="2">The sequence shown here is derived from an EMBL/GenBank/DDBJ whole genome shotgun (WGS) entry which is preliminary data.</text>
</comment>
<gene>
    <name evidence="2" type="ORF">CYCCA115_LOCUS16237</name>
</gene>
<evidence type="ECO:0000256" key="1">
    <source>
        <dbReference type="SAM" id="MobiDB-lite"/>
    </source>
</evidence>
<dbReference type="AlphaFoldDB" id="A0AAD2JJV9"/>
<dbReference type="EMBL" id="CAKOGP040001914">
    <property type="protein sequence ID" value="CAJ1956445.1"/>
    <property type="molecule type" value="Genomic_DNA"/>
</dbReference>
<evidence type="ECO:0000313" key="3">
    <source>
        <dbReference type="Proteomes" id="UP001295423"/>
    </source>
</evidence>
<keyword evidence="3" id="KW-1185">Reference proteome</keyword>
<reference evidence="2" key="1">
    <citation type="submission" date="2023-08" db="EMBL/GenBank/DDBJ databases">
        <authorList>
            <person name="Audoor S."/>
            <person name="Bilcke G."/>
        </authorList>
    </citation>
    <scope>NUCLEOTIDE SEQUENCE</scope>
</reference>
<dbReference type="Proteomes" id="UP001295423">
    <property type="component" value="Unassembled WGS sequence"/>
</dbReference>
<proteinExistence type="predicted"/>
<protein>
    <submittedName>
        <fullName evidence="2">Uncharacterized protein</fullName>
    </submittedName>
</protein>
<organism evidence="2 3">
    <name type="scientific">Cylindrotheca closterium</name>
    <dbReference type="NCBI Taxonomy" id="2856"/>
    <lineage>
        <taxon>Eukaryota</taxon>
        <taxon>Sar</taxon>
        <taxon>Stramenopiles</taxon>
        <taxon>Ochrophyta</taxon>
        <taxon>Bacillariophyta</taxon>
        <taxon>Bacillariophyceae</taxon>
        <taxon>Bacillariophycidae</taxon>
        <taxon>Bacillariales</taxon>
        <taxon>Bacillariaceae</taxon>
        <taxon>Cylindrotheca</taxon>
    </lineage>
</organism>
<evidence type="ECO:0000313" key="2">
    <source>
        <dbReference type="EMBL" id="CAJ1956445.1"/>
    </source>
</evidence>
<accession>A0AAD2JJV9</accession>
<name>A0AAD2JJV9_9STRA</name>
<feature type="region of interest" description="Disordered" evidence="1">
    <location>
        <begin position="36"/>
        <end position="63"/>
    </location>
</feature>
<feature type="compositionally biased region" description="Low complexity" evidence="1">
    <location>
        <begin position="36"/>
        <end position="48"/>
    </location>
</feature>
<sequence length="102" mass="10980">MPNNEVASPCHSSRGRIPEVDNEDSLISLFASSFQSSSSPAAPRTSASFLPVSSPIPPSHSYQSDLDVLTMAGDLTGEDPYEMDDLFQLNHHEALPSHGPKQ</sequence>